<dbReference type="Proteomes" id="UP001202134">
    <property type="component" value="Unassembled WGS sequence"/>
</dbReference>
<evidence type="ECO:0000313" key="2">
    <source>
        <dbReference type="EMBL" id="MCL1046257.1"/>
    </source>
</evidence>
<keyword evidence="1" id="KW-0472">Membrane</keyword>
<keyword evidence="1" id="KW-0812">Transmembrane</keyword>
<proteinExistence type="predicted"/>
<keyword evidence="1" id="KW-1133">Transmembrane helix</keyword>
<evidence type="ECO:0000313" key="3">
    <source>
        <dbReference type="Proteomes" id="UP001202134"/>
    </source>
</evidence>
<reference evidence="2 3" key="1">
    <citation type="submission" date="2022-01" db="EMBL/GenBank/DDBJ databases">
        <title>Whole genome-based taxonomy of the Shewanellaceae.</title>
        <authorList>
            <person name="Martin-Rodriguez A.J."/>
        </authorList>
    </citation>
    <scope>NUCLEOTIDE SEQUENCE [LARGE SCALE GENOMIC DNA]</scope>
    <source>
        <strain evidence="2 3">DSM 24955</strain>
    </source>
</reference>
<organism evidence="2 3">
    <name type="scientific">Shewanella electrodiphila</name>
    <dbReference type="NCBI Taxonomy" id="934143"/>
    <lineage>
        <taxon>Bacteria</taxon>
        <taxon>Pseudomonadati</taxon>
        <taxon>Pseudomonadota</taxon>
        <taxon>Gammaproteobacteria</taxon>
        <taxon>Alteromonadales</taxon>
        <taxon>Shewanellaceae</taxon>
        <taxon>Shewanella</taxon>
    </lineage>
</organism>
<sequence length="130" mass="14059">MNEVRKFKSALDIFKVVNWVIVILILAVGIIGASGNPIAVVFAVLGAGIFYILINLVLGVGYCAVQIAENTATGETISSTPKVKEKVAAKITKKGKLKLDMSLQCKHEGCYERTYSTYDDNPLCAKHAPE</sequence>
<evidence type="ECO:0000256" key="1">
    <source>
        <dbReference type="SAM" id="Phobius"/>
    </source>
</evidence>
<dbReference type="EMBL" id="JAKIKU010000006">
    <property type="protein sequence ID" value="MCL1046257.1"/>
    <property type="molecule type" value="Genomic_DNA"/>
</dbReference>
<dbReference type="RefSeq" id="WP_248955988.1">
    <property type="nucleotide sequence ID" value="NZ_JAKIKU010000006.1"/>
</dbReference>
<accession>A0ABT0KQX9</accession>
<gene>
    <name evidence="2" type="ORF">L2737_13115</name>
</gene>
<name>A0ABT0KQX9_9GAMM</name>
<comment type="caution">
    <text evidence="2">The sequence shown here is derived from an EMBL/GenBank/DDBJ whole genome shotgun (WGS) entry which is preliminary data.</text>
</comment>
<feature type="transmembrane region" description="Helical" evidence="1">
    <location>
        <begin position="12"/>
        <end position="32"/>
    </location>
</feature>
<keyword evidence="3" id="KW-1185">Reference proteome</keyword>
<feature type="transmembrane region" description="Helical" evidence="1">
    <location>
        <begin position="38"/>
        <end position="65"/>
    </location>
</feature>
<protein>
    <submittedName>
        <fullName evidence="2">Uncharacterized protein</fullName>
    </submittedName>
</protein>